<keyword evidence="2" id="KW-1185">Reference proteome</keyword>
<organism evidence="1 2">
    <name type="scientific">Candidatus Regiella insecticola 5.15</name>
    <dbReference type="NCBI Taxonomy" id="1005043"/>
    <lineage>
        <taxon>Bacteria</taxon>
        <taxon>Pseudomonadati</taxon>
        <taxon>Pseudomonadota</taxon>
        <taxon>Gammaproteobacteria</taxon>
        <taxon>Enterobacterales</taxon>
        <taxon>Enterobacteriaceae</taxon>
        <taxon>aphid secondary symbionts</taxon>
        <taxon>Candidatus Regiella</taxon>
    </lineage>
</organism>
<reference evidence="1 2" key="1">
    <citation type="journal article" date="2012" name="Genome Res.">
        <title>Genomic basis of endosymbiont-conferred protection against an insect parasitoid.</title>
        <authorList>
            <person name="Hansen A.K."/>
            <person name="Vorburger C."/>
            <person name="Moran N.A."/>
        </authorList>
    </citation>
    <scope>NUCLEOTIDE SEQUENCE [LARGE SCALE GENOMIC DNA]</scope>
    <source>
        <strain evidence="2">R5.15</strain>
    </source>
</reference>
<protein>
    <submittedName>
        <fullName evidence="1">YD-repeat protein</fullName>
    </submittedName>
</protein>
<dbReference type="AlphaFoldDB" id="G2GXL7"/>
<comment type="caution">
    <text evidence="1">The sequence shown here is derived from an EMBL/GenBank/DDBJ whole genome shotgun (WGS) entry which is preliminary data.</text>
</comment>
<sequence length="36" mass="4263">MGRSEVNYFYDSEGKLFKKCTEHYDANQELINAFLT</sequence>
<accession>G2GXL7</accession>
<proteinExistence type="predicted"/>
<name>G2GXL7_9ENTR</name>
<gene>
    <name evidence="1" type="ORF">Rin_00005100</name>
</gene>
<evidence type="ECO:0000313" key="2">
    <source>
        <dbReference type="Proteomes" id="UP000004116"/>
    </source>
</evidence>
<feature type="non-terminal residue" evidence="1">
    <location>
        <position position="36"/>
    </location>
</feature>
<evidence type="ECO:0000313" key="1">
    <source>
        <dbReference type="EMBL" id="EGY29505.1"/>
    </source>
</evidence>
<dbReference type="EMBL" id="AGCA01000111">
    <property type="protein sequence ID" value="EGY29505.1"/>
    <property type="molecule type" value="Genomic_DNA"/>
</dbReference>
<dbReference type="Proteomes" id="UP000004116">
    <property type="component" value="Unassembled WGS sequence"/>
</dbReference>